<keyword evidence="4" id="KW-0548">Nucleotidyltransferase</keyword>
<name>A0A543CD20_9ACTN</name>
<dbReference type="NCBIfam" id="TIGR01128">
    <property type="entry name" value="holA"/>
    <property type="match status" value="1"/>
</dbReference>
<gene>
    <name evidence="11" type="ORF">FB559_0468</name>
</gene>
<dbReference type="RefSeq" id="WP_141952743.1">
    <property type="nucleotide sequence ID" value="NZ_VFOZ01000001.1"/>
</dbReference>
<dbReference type="Pfam" id="PF21694">
    <property type="entry name" value="DNA_pol3_delta_C"/>
    <property type="match status" value="1"/>
</dbReference>
<dbReference type="EMBL" id="VFOZ01000001">
    <property type="protein sequence ID" value="TQL94978.1"/>
    <property type="molecule type" value="Genomic_DNA"/>
</dbReference>
<organism evidence="11 12">
    <name type="scientific">Actinoallomurus bryophytorum</name>
    <dbReference type="NCBI Taxonomy" id="1490222"/>
    <lineage>
        <taxon>Bacteria</taxon>
        <taxon>Bacillati</taxon>
        <taxon>Actinomycetota</taxon>
        <taxon>Actinomycetes</taxon>
        <taxon>Streptosporangiales</taxon>
        <taxon>Thermomonosporaceae</taxon>
        <taxon>Actinoallomurus</taxon>
    </lineage>
</organism>
<dbReference type="GO" id="GO:0006261">
    <property type="term" value="P:DNA-templated DNA replication"/>
    <property type="evidence" value="ECO:0007669"/>
    <property type="project" value="TreeGrafter"/>
</dbReference>
<evidence type="ECO:0000313" key="12">
    <source>
        <dbReference type="Proteomes" id="UP000316096"/>
    </source>
</evidence>
<dbReference type="InterPro" id="IPR048466">
    <property type="entry name" value="DNA_pol3_delta-like_C"/>
</dbReference>
<dbReference type="GO" id="GO:0009360">
    <property type="term" value="C:DNA polymerase III complex"/>
    <property type="evidence" value="ECO:0007669"/>
    <property type="project" value="InterPro"/>
</dbReference>
<dbReference type="Pfam" id="PF06144">
    <property type="entry name" value="DNA_pol3_delta"/>
    <property type="match status" value="1"/>
</dbReference>
<dbReference type="EC" id="2.7.7.7" evidence="1"/>
<feature type="domain" description="DNA polymerase III delta N-terminal" evidence="9">
    <location>
        <begin position="8"/>
        <end position="99"/>
    </location>
</feature>
<comment type="similarity">
    <text evidence="7">Belongs to the DNA polymerase HolA subunit family.</text>
</comment>
<accession>A0A543CD20</accession>
<dbReference type="InterPro" id="IPR008921">
    <property type="entry name" value="DNA_pol3_clamp-load_cplx_C"/>
</dbReference>
<dbReference type="GO" id="GO:0003887">
    <property type="term" value="F:DNA-directed DNA polymerase activity"/>
    <property type="evidence" value="ECO:0007669"/>
    <property type="project" value="UniProtKB-KW"/>
</dbReference>
<evidence type="ECO:0000256" key="6">
    <source>
        <dbReference type="ARBA" id="ARBA00022932"/>
    </source>
</evidence>
<evidence type="ECO:0000256" key="4">
    <source>
        <dbReference type="ARBA" id="ARBA00022695"/>
    </source>
</evidence>
<keyword evidence="6" id="KW-0239">DNA-directed DNA polymerase</keyword>
<dbReference type="InterPro" id="IPR005790">
    <property type="entry name" value="DNA_polIII_delta"/>
</dbReference>
<sequence length="319" mass="33221">MSSERLTLVVGDEELLIDRAIADVLAAARARESEAEVYELTPATLTRGGLAELTSPSLFGGGRVVVLRSAQDFGKDLITEIGKYAADPADDIDLVVVHAGGAKGKALLDAFTKAGARKVTCQKITRPGERVAFVRAEVRRAGGTIGEDAARGLLDAVGTDLRELASACSQLVADTGGRIGDDAVARYHRGRAEVSGFNVADRAVEGRLGDALEQLRWALSTGVAPVLITSALAQGVRSLAKVGGAPRGLRGAGLAKELGMPPWKVDRVRQQLRGWTPEGVAEALQVVAETDAQVKGAGADPAYALEKAIGQIVAARGSR</sequence>
<dbReference type="PANTHER" id="PTHR34388">
    <property type="entry name" value="DNA POLYMERASE III SUBUNIT DELTA"/>
    <property type="match status" value="1"/>
</dbReference>
<keyword evidence="3" id="KW-0808">Transferase</keyword>
<proteinExistence type="inferred from homology"/>
<dbReference type="AlphaFoldDB" id="A0A543CD20"/>
<evidence type="ECO:0000256" key="8">
    <source>
        <dbReference type="ARBA" id="ARBA00049244"/>
    </source>
</evidence>
<feature type="domain" description="DNA polymerase III delta subunit-like C-terminal" evidence="10">
    <location>
        <begin position="196"/>
        <end position="309"/>
    </location>
</feature>
<dbReference type="Proteomes" id="UP000316096">
    <property type="component" value="Unassembled WGS sequence"/>
</dbReference>
<evidence type="ECO:0000256" key="3">
    <source>
        <dbReference type="ARBA" id="ARBA00022679"/>
    </source>
</evidence>
<evidence type="ECO:0000256" key="5">
    <source>
        <dbReference type="ARBA" id="ARBA00022705"/>
    </source>
</evidence>
<keyword evidence="12" id="KW-1185">Reference proteome</keyword>
<protein>
    <recommendedName>
        <fullName evidence="2">DNA polymerase III subunit delta</fullName>
        <ecNumber evidence="1">2.7.7.7</ecNumber>
    </recommendedName>
</protein>
<dbReference type="GO" id="GO:0003677">
    <property type="term" value="F:DNA binding"/>
    <property type="evidence" value="ECO:0007669"/>
    <property type="project" value="InterPro"/>
</dbReference>
<comment type="catalytic activity">
    <reaction evidence="8">
        <text>DNA(n) + a 2'-deoxyribonucleoside 5'-triphosphate = DNA(n+1) + diphosphate</text>
        <dbReference type="Rhea" id="RHEA:22508"/>
        <dbReference type="Rhea" id="RHEA-COMP:17339"/>
        <dbReference type="Rhea" id="RHEA-COMP:17340"/>
        <dbReference type="ChEBI" id="CHEBI:33019"/>
        <dbReference type="ChEBI" id="CHEBI:61560"/>
        <dbReference type="ChEBI" id="CHEBI:173112"/>
        <dbReference type="EC" id="2.7.7.7"/>
    </reaction>
</comment>
<dbReference type="Gene3D" id="1.20.272.10">
    <property type="match status" value="1"/>
</dbReference>
<comment type="caution">
    <text evidence="11">The sequence shown here is derived from an EMBL/GenBank/DDBJ whole genome shotgun (WGS) entry which is preliminary data.</text>
</comment>
<dbReference type="PANTHER" id="PTHR34388:SF1">
    <property type="entry name" value="DNA POLYMERASE III SUBUNIT DELTA"/>
    <property type="match status" value="1"/>
</dbReference>
<dbReference type="Gene3D" id="3.40.50.300">
    <property type="entry name" value="P-loop containing nucleotide triphosphate hydrolases"/>
    <property type="match status" value="1"/>
</dbReference>
<evidence type="ECO:0000256" key="2">
    <source>
        <dbReference type="ARBA" id="ARBA00017703"/>
    </source>
</evidence>
<dbReference type="SUPFAM" id="SSF52540">
    <property type="entry name" value="P-loop containing nucleoside triphosphate hydrolases"/>
    <property type="match status" value="1"/>
</dbReference>
<evidence type="ECO:0000259" key="10">
    <source>
        <dbReference type="Pfam" id="PF21694"/>
    </source>
</evidence>
<evidence type="ECO:0000256" key="7">
    <source>
        <dbReference type="ARBA" id="ARBA00034754"/>
    </source>
</evidence>
<evidence type="ECO:0000256" key="1">
    <source>
        <dbReference type="ARBA" id="ARBA00012417"/>
    </source>
</evidence>
<keyword evidence="5" id="KW-0235">DNA replication</keyword>
<dbReference type="InterPro" id="IPR027417">
    <property type="entry name" value="P-loop_NTPase"/>
</dbReference>
<reference evidence="11 12" key="1">
    <citation type="submission" date="2019-06" db="EMBL/GenBank/DDBJ databases">
        <title>Sequencing the genomes of 1000 actinobacteria strains.</title>
        <authorList>
            <person name="Klenk H.-P."/>
        </authorList>
    </citation>
    <scope>NUCLEOTIDE SEQUENCE [LARGE SCALE GENOMIC DNA]</scope>
    <source>
        <strain evidence="11 12">DSM 102200</strain>
    </source>
</reference>
<dbReference type="InterPro" id="IPR010372">
    <property type="entry name" value="DNA_pol3_delta_N"/>
</dbReference>
<evidence type="ECO:0000259" key="9">
    <source>
        <dbReference type="Pfam" id="PF06144"/>
    </source>
</evidence>
<evidence type="ECO:0000313" key="11">
    <source>
        <dbReference type="EMBL" id="TQL94978.1"/>
    </source>
</evidence>
<dbReference type="OrthoDB" id="8478864at2"/>
<dbReference type="SUPFAM" id="SSF48019">
    <property type="entry name" value="post-AAA+ oligomerization domain-like"/>
    <property type="match status" value="1"/>
</dbReference>